<evidence type="ECO:0000313" key="7">
    <source>
        <dbReference type="EMBL" id="GHD56812.1"/>
    </source>
</evidence>
<keyword evidence="8" id="KW-1185">Reference proteome</keyword>
<evidence type="ECO:0000313" key="8">
    <source>
        <dbReference type="Proteomes" id="UP000630353"/>
    </source>
</evidence>
<dbReference type="InterPro" id="IPR045229">
    <property type="entry name" value="TPP_enz"/>
</dbReference>
<dbReference type="GO" id="GO:0009099">
    <property type="term" value="P:L-valine biosynthetic process"/>
    <property type="evidence" value="ECO:0007669"/>
    <property type="project" value="TreeGrafter"/>
</dbReference>
<dbReference type="Pfam" id="PF02775">
    <property type="entry name" value="TPP_enzyme_C"/>
    <property type="match status" value="1"/>
</dbReference>
<dbReference type="GO" id="GO:0005948">
    <property type="term" value="C:acetolactate synthase complex"/>
    <property type="evidence" value="ECO:0007669"/>
    <property type="project" value="TreeGrafter"/>
</dbReference>
<name>A0A919CQU3_9PROT</name>
<dbReference type="InterPro" id="IPR011766">
    <property type="entry name" value="TPP_enzyme_TPP-bd"/>
</dbReference>
<dbReference type="GO" id="GO:0009097">
    <property type="term" value="P:isoleucine biosynthetic process"/>
    <property type="evidence" value="ECO:0007669"/>
    <property type="project" value="TreeGrafter"/>
</dbReference>
<dbReference type="Gene3D" id="3.40.50.970">
    <property type="match status" value="2"/>
</dbReference>
<evidence type="ECO:0000259" key="5">
    <source>
        <dbReference type="Pfam" id="PF02775"/>
    </source>
</evidence>
<dbReference type="InterPro" id="IPR012000">
    <property type="entry name" value="Thiamin_PyroP_enz_cen_dom"/>
</dbReference>
<dbReference type="AlphaFoldDB" id="A0A919CQU3"/>
<comment type="similarity">
    <text evidence="1 3">Belongs to the TPP enzyme family.</text>
</comment>
<gene>
    <name evidence="7" type="ORF">GCM10017083_37360</name>
</gene>
<dbReference type="GO" id="GO:0050660">
    <property type="term" value="F:flavin adenine dinucleotide binding"/>
    <property type="evidence" value="ECO:0007669"/>
    <property type="project" value="TreeGrafter"/>
</dbReference>
<dbReference type="Gene3D" id="3.40.50.1220">
    <property type="entry name" value="TPP-binding domain"/>
    <property type="match status" value="1"/>
</dbReference>
<evidence type="ECO:0000256" key="3">
    <source>
        <dbReference type="RuleBase" id="RU362132"/>
    </source>
</evidence>
<sequence>MSQTVRAADLLARRLYDAGCRWAFGIPGGEVLTFVDALEKAGIRFVLAKHENAAGFMAEGVYHMTGAPGILVATVGPGVANALNVAANAEQDRVPLIVVSGCVDEDEAVTYNHQVFDHSQVFRPVVKASFRVTAGAVDAQADKAVAIALDPRPGPVHLDLPISVAAAEVPVPALPTRRSSGLAGVPATGAALDTARDWLAGAERPVMVVGLDVLSQGGEAAVRAFAETFGIPTVATYKAKGIVPDDSPLSLGGAGLSPVADRQLLPVLKAADLIVLAGYDPIEMRVGWRNVWDAGNQRVIEVAAAPNTHYMHQSSISFVGDVGASLAVIGEGVEPKATRWPGGEPAKVREALAGAYGQNEAWGPAAIVTTVRQTVPRDAVITIDSGAHRILASQVWESFVPHAVLQSTGLCTMGCALPLATGAKIAAPERAVVAFTGDAGLEMVLGELVTLRDTGLPVIVVVFVDASLALIEMKQRSMTYANAGVDFAETDFAGIARTLGGRGVVCEDRETLAAAIRDGLGADTFTLCACRIDRKSYDGRI</sequence>
<feature type="domain" description="Thiamine pyrophosphate enzyme TPP-binding" evidence="5">
    <location>
        <begin position="384"/>
        <end position="528"/>
    </location>
</feature>
<dbReference type="FunFam" id="3.40.50.970:FF:000007">
    <property type="entry name" value="Acetolactate synthase"/>
    <property type="match status" value="1"/>
</dbReference>
<evidence type="ECO:0000256" key="1">
    <source>
        <dbReference type="ARBA" id="ARBA00007812"/>
    </source>
</evidence>
<organism evidence="7 8">
    <name type="scientific">Thalassobaculum fulvum</name>
    <dbReference type="NCBI Taxonomy" id="1633335"/>
    <lineage>
        <taxon>Bacteria</taxon>
        <taxon>Pseudomonadati</taxon>
        <taxon>Pseudomonadota</taxon>
        <taxon>Alphaproteobacteria</taxon>
        <taxon>Rhodospirillales</taxon>
        <taxon>Thalassobaculaceae</taxon>
        <taxon>Thalassobaculum</taxon>
    </lineage>
</organism>
<dbReference type="RefSeq" id="WP_189992453.1">
    <property type="nucleotide sequence ID" value="NZ_BMZS01000009.1"/>
</dbReference>
<dbReference type="Pfam" id="PF02776">
    <property type="entry name" value="TPP_enzyme_N"/>
    <property type="match status" value="1"/>
</dbReference>
<dbReference type="PANTHER" id="PTHR18968">
    <property type="entry name" value="THIAMINE PYROPHOSPHATE ENZYMES"/>
    <property type="match status" value="1"/>
</dbReference>
<dbReference type="EMBL" id="BMZS01000009">
    <property type="protein sequence ID" value="GHD56812.1"/>
    <property type="molecule type" value="Genomic_DNA"/>
</dbReference>
<accession>A0A919CQU3</accession>
<dbReference type="InterPro" id="IPR029061">
    <property type="entry name" value="THDP-binding"/>
</dbReference>
<reference evidence="7" key="1">
    <citation type="journal article" date="2014" name="Int. J. Syst. Evol. Microbiol.">
        <title>Complete genome sequence of Corynebacterium casei LMG S-19264T (=DSM 44701T), isolated from a smear-ripened cheese.</title>
        <authorList>
            <consortium name="US DOE Joint Genome Institute (JGI-PGF)"/>
            <person name="Walter F."/>
            <person name="Albersmeier A."/>
            <person name="Kalinowski J."/>
            <person name="Ruckert C."/>
        </authorList>
    </citation>
    <scope>NUCLEOTIDE SEQUENCE</scope>
    <source>
        <strain evidence="7">KCTC 42651</strain>
    </source>
</reference>
<proteinExistence type="inferred from homology"/>
<protein>
    <submittedName>
        <fullName evidence="7">Acetolactate synthase</fullName>
    </submittedName>
</protein>
<dbReference type="CDD" id="cd07035">
    <property type="entry name" value="TPP_PYR_POX_like"/>
    <property type="match status" value="1"/>
</dbReference>
<evidence type="ECO:0000259" key="6">
    <source>
        <dbReference type="Pfam" id="PF02776"/>
    </source>
</evidence>
<dbReference type="InterPro" id="IPR029035">
    <property type="entry name" value="DHS-like_NAD/FAD-binding_dom"/>
</dbReference>
<dbReference type="PANTHER" id="PTHR18968:SF129">
    <property type="entry name" value="ACETOLACTATE SYNTHASE"/>
    <property type="match status" value="1"/>
</dbReference>
<dbReference type="GO" id="GO:0030976">
    <property type="term" value="F:thiamine pyrophosphate binding"/>
    <property type="evidence" value="ECO:0007669"/>
    <property type="project" value="InterPro"/>
</dbReference>
<keyword evidence="2 3" id="KW-0786">Thiamine pyrophosphate</keyword>
<dbReference type="GO" id="GO:0000287">
    <property type="term" value="F:magnesium ion binding"/>
    <property type="evidence" value="ECO:0007669"/>
    <property type="project" value="InterPro"/>
</dbReference>
<dbReference type="SUPFAM" id="SSF52518">
    <property type="entry name" value="Thiamin diphosphate-binding fold (THDP-binding)"/>
    <property type="match status" value="2"/>
</dbReference>
<feature type="domain" description="Thiamine pyrophosphate enzyme N-terminal TPP-binding" evidence="6">
    <location>
        <begin position="6"/>
        <end position="119"/>
    </location>
</feature>
<feature type="domain" description="Thiamine pyrophosphate enzyme central" evidence="4">
    <location>
        <begin position="193"/>
        <end position="327"/>
    </location>
</feature>
<dbReference type="Pfam" id="PF00205">
    <property type="entry name" value="TPP_enzyme_M"/>
    <property type="match status" value="1"/>
</dbReference>
<reference evidence="7" key="2">
    <citation type="submission" date="2020-09" db="EMBL/GenBank/DDBJ databases">
        <authorList>
            <person name="Sun Q."/>
            <person name="Kim S."/>
        </authorList>
    </citation>
    <scope>NUCLEOTIDE SEQUENCE</scope>
    <source>
        <strain evidence="7">KCTC 42651</strain>
    </source>
</reference>
<evidence type="ECO:0000256" key="2">
    <source>
        <dbReference type="ARBA" id="ARBA00023052"/>
    </source>
</evidence>
<evidence type="ECO:0000259" key="4">
    <source>
        <dbReference type="Pfam" id="PF00205"/>
    </source>
</evidence>
<dbReference type="SUPFAM" id="SSF52467">
    <property type="entry name" value="DHS-like NAD/FAD-binding domain"/>
    <property type="match status" value="1"/>
</dbReference>
<comment type="caution">
    <text evidence="7">The sequence shown here is derived from an EMBL/GenBank/DDBJ whole genome shotgun (WGS) entry which is preliminary data.</text>
</comment>
<dbReference type="Proteomes" id="UP000630353">
    <property type="component" value="Unassembled WGS sequence"/>
</dbReference>
<dbReference type="GO" id="GO:0003984">
    <property type="term" value="F:acetolactate synthase activity"/>
    <property type="evidence" value="ECO:0007669"/>
    <property type="project" value="TreeGrafter"/>
</dbReference>
<dbReference type="InterPro" id="IPR012001">
    <property type="entry name" value="Thiamin_PyroP_enz_TPP-bd_dom"/>
</dbReference>